<proteinExistence type="predicted"/>
<evidence type="ECO:0000313" key="2">
    <source>
        <dbReference type="Proteomes" id="UP000008703"/>
    </source>
</evidence>
<protein>
    <submittedName>
        <fullName evidence="1">Uncharacterized protein</fullName>
    </submittedName>
</protein>
<keyword evidence="2" id="KW-1185">Reference proteome</keyword>
<dbReference type="InterPro" id="IPR054202">
    <property type="entry name" value="DUF6907"/>
</dbReference>
<accession>G2P7A4</accession>
<dbReference type="EMBL" id="CP002994">
    <property type="protein sequence ID" value="AEM87064.1"/>
    <property type="molecule type" value="Genomic_DNA"/>
</dbReference>
<dbReference type="Proteomes" id="UP000008703">
    <property type="component" value="Chromosome"/>
</dbReference>
<dbReference type="Pfam" id="PF21848">
    <property type="entry name" value="DUF6907"/>
    <property type="match status" value="1"/>
</dbReference>
<dbReference type="HOGENOM" id="CLU_1676925_0_0_11"/>
<dbReference type="KEGG" id="svl:Strvi_7729"/>
<reference evidence="1" key="1">
    <citation type="submission" date="2011-08" db="EMBL/GenBank/DDBJ databases">
        <title>Complete sequence of chromosome of Streptomyces violaceusniger Tu 4113.</title>
        <authorList>
            <consortium name="US DOE Joint Genome Institute"/>
            <person name="Lucas S."/>
            <person name="Han J."/>
            <person name="Lapidus A."/>
            <person name="Cheng J.-F."/>
            <person name="Goodwin L."/>
            <person name="Pitluck S."/>
            <person name="Peters L."/>
            <person name="Ivanova N."/>
            <person name="Daligault H."/>
            <person name="Detter J.C."/>
            <person name="Han C."/>
            <person name="Tapia R."/>
            <person name="Land M."/>
            <person name="Hauser L."/>
            <person name="Kyrpides N."/>
            <person name="Ivanova N."/>
            <person name="Pagani I."/>
            <person name="Hagen A."/>
            <person name="Katz L."/>
            <person name="Fiedler H.-P."/>
            <person name="Keasling J."/>
            <person name="Fortman J."/>
            <person name="Woyke T."/>
        </authorList>
    </citation>
    <scope>NUCLEOTIDE SEQUENCE [LARGE SCALE GENOMIC DNA]</scope>
    <source>
        <strain evidence="1">Tu 4113</strain>
    </source>
</reference>
<name>G2P7A4_STRV4</name>
<organism evidence="1 2">
    <name type="scientific">Streptomyces violaceusniger (strain Tu 4113)</name>
    <dbReference type="NCBI Taxonomy" id="653045"/>
    <lineage>
        <taxon>Bacteria</taxon>
        <taxon>Bacillati</taxon>
        <taxon>Actinomycetota</taxon>
        <taxon>Actinomycetes</taxon>
        <taxon>Kitasatosporales</taxon>
        <taxon>Streptomycetaceae</taxon>
        <taxon>Streptomyces</taxon>
        <taxon>Streptomyces violaceusniger group</taxon>
    </lineage>
</organism>
<gene>
    <name evidence="1" type="ORF">Strvi_7729</name>
</gene>
<sequence>MSSTVPNHLSQVTAAKVRAALPGIPQQPAREAADRSDAPTLSPALVQGQTIYIECPDYCQADHMAEDIAFIGDIDHGTMPVVLAVPTYSGEVEKVLDARLMTVDHSGECRTVFALDGMGDGESAELDGTQALAFLDQYMAHGEKLKSLVQQLIAIEAAEGAR</sequence>
<dbReference type="AlphaFoldDB" id="G2P7A4"/>
<evidence type="ECO:0000313" key="1">
    <source>
        <dbReference type="EMBL" id="AEM87064.1"/>
    </source>
</evidence>
<dbReference type="RefSeq" id="WP_014060534.1">
    <property type="nucleotide sequence ID" value="NC_015957.1"/>
</dbReference>